<reference evidence="6" key="1">
    <citation type="submission" date="2025-08" db="UniProtKB">
        <authorList>
            <consortium name="RefSeq"/>
        </authorList>
    </citation>
    <scope>IDENTIFICATION</scope>
    <source>
        <tissue evidence="6">Leaf</tissue>
    </source>
</reference>
<evidence type="ECO:0000313" key="5">
    <source>
        <dbReference type="Proteomes" id="UP000827889"/>
    </source>
</evidence>
<dbReference type="RefSeq" id="XP_048135590.1">
    <property type="nucleotide sequence ID" value="XM_048279633.1"/>
</dbReference>
<protein>
    <submittedName>
        <fullName evidence="6">Auxin-responsive protein SAUR62-like</fullName>
    </submittedName>
</protein>
<evidence type="ECO:0000313" key="6">
    <source>
        <dbReference type="RefSeq" id="XP_048135590.1"/>
    </source>
</evidence>
<dbReference type="Proteomes" id="UP000827889">
    <property type="component" value="Chromosome 5"/>
</dbReference>
<keyword evidence="5" id="KW-1185">Reference proteome</keyword>
<dbReference type="PANTHER" id="PTHR31175:SF65">
    <property type="entry name" value="AUXIN-RESPONSIVE PROTEIN SAUR66-LIKE"/>
    <property type="match status" value="1"/>
</dbReference>
<evidence type="ECO:0000256" key="2">
    <source>
        <dbReference type="ARBA" id="ARBA00022473"/>
    </source>
</evidence>
<keyword evidence="4" id="KW-1133">Transmembrane helix</keyword>
<comment type="similarity">
    <text evidence="1">Belongs to the ARG7 family.</text>
</comment>
<keyword evidence="2" id="KW-0217">Developmental protein</keyword>
<organism evidence="5 6">
    <name type="scientific">Rhodamnia argentea</name>
    <dbReference type="NCBI Taxonomy" id="178133"/>
    <lineage>
        <taxon>Eukaryota</taxon>
        <taxon>Viridiplantae</taxon>
        <taxon>Streptophyta</taxon>
        <taxon>Embryophyta</taxon>
        <taxon>Tracheophyta</taxon>
        <taxon>Spermatophyta</taxon>
        <taxon>Magnoliopsida</taxon>
        <taxon>eudicotyledons</taxon>
        <taxon>Gunneridae</taxon>
        <taxon>Pentapetalae</taxon>
        <taxon>rosids</taxon>
        <taxon>malvids</taxon>
        <taxon>Myrtales</taxon>
        <taxon>Myrtaceae</taxon>
        <taxon>Myrtoideae</taxon>
        <taxon>Myrteae</taxon>
        <taxon>Australasian group</taxon>
        <taxon>Rhodamnia</taxon>
    </lineage>
</organism>
<evidence type="ECO:0000256" key="1">
    <source>
        <dbReference type="ARBA" id="ARBA00006974"/>
    </source>
</evidence>
<evidence type="ECO:0000256" key="4">
    <source>
        <dbReference type="SAM" id="Phobius"/>
    </source>
</evidence>
<dbReference type="GeneID" id="125315203"/>
<feature type="transmembrane region" description="Helical" evidence="4">
    <location>
        <begin position="94"/>
        <end position="116"/>
    </location>
</feature>
<dbReference type="PANTHER" id="PTHR31175">
    <property type="entry name" value="AUXIN-RESPONSIVE FAMILY PROTEIN"/>
    <property type="match status" value="1"/>
</dbReference>
<keyword evidence="3" id="KW-0341">Growth regulation</keyword>
<dbReference type="InterPro" id="IPR003676">
    <property type="entry name" value="SAUR_fam"/>
</dbReference>
<proteinExistence type="inferred from homology"/>
<gene>
    <name evidence="6" type="primary">LOC125315203</name>
</gene>
<keyword evidence="4" id="KW-0472">Membrane</keyword>
<evidence type="ECO:0000256" key="3">
    <source>
        <dbReference type="ARBA" id="ARBA00022604"/>
    </source>
</evidence>
<keyword evidence="4" id="KW-0812">Transmembrane</keyword>
<name>A0ABM3HG98_9MYRT</name>
<sequence length="145" mass="16516">MMSPKKLMKMLRKWEKPVSSGMKRISRSGCESDFIISIRQGCLHSNIDEELFKMYEEEFGLSRDSPITMLFNVVSMKYVVSLVQRSIAKDIERALLNSIAFTLSPFAAAVHTSVWINKFPFSISEGNTSCCAYQCVDQQVPFLDQ</sequence>
<accession>A0ABM3HG98</accession>